<feature type="compositionally biased region" description="Basic residues" evidence="2">
    <location>
        <begin position="320"/>
        <end position="336"/>
    </location>
</feature>
<keyword evidence="3" id="KW-1133">Transmembrane helix</keyword>
<keyword evidence="6" id="KW-1185">Reference proteome</keyword>
<sequence length="664" mass="74491">MADQQPQPQQPAPNARSPLFQRRQHNRRPQVPAASGGHYPQHQSHIQFISSTPMPNPRQLFQDSSRARRAFHNANGGGGAAGTGGPGLGGATGTPYGAINSSPMMRINTAAGTGYQGSNHLGPLTPKPKQVPLRTTKVSQKLVLLPEDQEETEEDDDEYYEGPFADQLLSPFADETEFRGRRRGLHGRAATRSEMLTKEQRNARGLARVVAYCTAEGYDQKRLAAYLKANHGVYPRLYDEALYAAYHFPLVPGKVSKLMSGPPMRSPGGGSILDKQLERYEENTGDDYTHPMENEESEYRRPRSHLELDEEDEAIGSASGRRHGSSSNLKSRHRNSSRSTQSSRRRHRRSDDEDPIESTVGASEQEMGAGEEMMREQQDYFDTGADMSESHPDHLMSPQSSSEDQTVNPDTVFTPTRQNSGPGASPFMGGEVFFFDYGVTVFWNMTVEQETWILEDLAQFELKRLIQEDVQTEEFHFEYARNATPRIYNDMITLRGGNHMIKLTISHAISQSVKLALYECQMDDTIDDTKIIPMQLAQTGKLNYSRPQITRISGHLFQLRMNVDLVSNVLDTPEIFWSEPELQPLYDAIRGYLEISQRAKVLSDRCAVISDLLTMLRDDLASNNMNYITWIIIILIVIAVIVAAGEIVVKYLSHFGPESAEIMF</sequence>
<organism evidence="5 6">
    <name type="scientific">Lunasporangiospora selenospora</name>
    <dbReference type="NCBI Taxonomy" id="979761"/>
    <lineage>
        <taxon>Eukaryota</taxon>
        <taxon>Fungi</taxon>
        <taxon>Fungi incertae sedis</taxon>
        <taxon>Mucoromycota</taxon>
        <taxon>Mortierellomycotina</taxon>
        <taxon>Mortierellomycetes</taxon>
        <taxon>Mortierellales</taxon>
        <taxon>Mortierellaceae</taxon>
        <taxon>Lunasporangiospora</taxon>
    </lineage>
</organism>
<comment type="similarity">
    <text evidence="1">Belongs to the RMD1/sif2 family.</text>
</comment>
<reference evidence="5" key="1">
    <citation type="journal article" date="2020" name="Fungal Divers.">
        <title>Resolving the Mortierellaceae phylogeny through synthesis of multi-gene phylogenetics and phylogenomics.</title>
        <authorList>
            <person name="Vandepol N."/>
            <person name="Liber J."/>
            <person name="Desiro A."/>
            <person name="Na H."/>
            <person name="Kennedy M."/>
            <person name="Barry K."/>
            <person name="Grigoriev I.V."/>
            <person name="Miller A.N."/>
            <person name="O'Donnell K."/>
            <person name="Stajich J.E."/>
            <person name="Bonito G."/>
        </authorList>
    </citation>
    <scope>NUCLEOTIDE SEQUENCE</scope>
    <source>
        <strain evidence="5">KOD1015</strain>
    </source>
</reference>
<accession>A0A9P6KC60</accession>
<dbReference type="PANTHER" id="PTHR16255:SF4">
    <property type="entry name" value="SPORULATION PROTEIN RMD8"/>
    <property type="match status" value="1"/>
</dbReference>
<evidence type="ECO:0000313" key="6">
    <source>
        <dbReference type="Proteomes" id="UP000780801"/>
    </source>
</evidence>
<name>A0A9P6KC60_9FUNG</name>
<feature type="region of interest" description="Disordered" evidence="2">
    <location>
        <begin position="109"/>
        <end position="131"/>
    </location>
</feature>
<feature type="domain" description="DUF155" evidence="4">
    <location>
        <begin position="432"/>
        <end position="602"/>
    </location>
</feature>
<keyword evidence="3" id="KW-0472">Membrane</keyword>
<dbReference type="Pfam" id="PF02582">
    <property type="entry name" value="DUF155"/>
    <property type="match status" value="1"/>
</dbReference>
<protein>
    <recommendedName>
        <fullName evidence="4">DUF155 domain-containing protein</fullName>
    </recommendedName>
</protein>
<evidence type="ECO:0000256" key="2">
    <source>
        <dbReference type="SAM" id="MobiDB-lite"/>
    </source>
</evidence>
<evidence type="ECO:0000259" key="4">
    <source>
        <dbReference type="Pfam" id="PF02582"/>
    </source>
</evidence>
<evidence type="ECO:0000256" key="3">
    <source>
        <dbReference type="SAM" id="Phobius"/>
    </source>
</evidence>
<dbReference type="InterPro" id="IPR003734">
    <property type="entry name" value="DUF155"/>
</dbReference>
<keyword evidence="3" id="KW-0812">Transmembrane</keyword>
<feature type="transmembrane region" description="Helical" evidence="3">
    <location>
        <begin position="627"/>
        <end position="649"/>
    </location>
</feature>
<gene>
    <name evidence="5" type="ORF">BGW38_003501</name>
</gene>
<dbReference type="GO" id="GO:0005739">
    <property type="term" value="C:mitochondrion"/>
    <property type="evidence" value="ECO:0007669"/>
    <property type="project" value="UniProtKB-ARBA"/>
</dbReference>
<feature type="compositionally biased region" description="Basic and acidic residues" evidence="2">
    <location>
        <begin position="284"/>
        <end position="307"/>
    </location>
</feature>
<feature type="compositionally biased region" description="Polar residues" evidence="2">
    <location>
        <begin position="397"/>
        <end position="422"/>
    </location>
</feature>
<dbReference type="AlphaFoldDB" id="A0A9P6KC60"/>
<evidence type="ECO:0000313" key="5">
    <source>
        <dbReference type="EMBL" id="KAF9580014.1"/>
    </source>
</evidence>
<evidence type="ECO:0000256" key="1">
    <source>
        <dbReference type="ARBA" id="ARBA00008306"/>
    </source>
</evidence>
<dbReference type="OrthoDB" id="18302at2759"/>
<dbReference type="EMBL" id="JAABOA010002339">
    <property type="protein sequence ID" value="KAF9580014.1"/>
    <property type="molecule type" value="Genomic_DNA"/>
</dbReference>
<feature type="region of interest" description="Disordered" evidence="2">
    <location>
        <begin position="284"/>
        <end position="425"/>
    </location>
</feature>
<comment type="caution">
    <text evidence="5">The sequence shown here is derived from an EMBL/GenBank/DDBJ whole genome shotgun (WGS) entry which is preliminary data.</text>
</comment>
<dbReference type="InterPro" id="IPR051624">
    <property type="entry name" value="RMD1/Sad1-interacting"/>
</dbReference>
<dbReference type="Proteomes" id="UP000780801">
    <property type="component" value="Unassembled WGS sequence"/>
</dbReference>
<dbReference type="PANTHER" id="PTHR16255">
    <property type="entry name" value="REQUIRED FOR MEIOTIC NUCLEAR DIVISION PROTEIN 1 HOMOLOG"/>
    <property type="match status" value="1"/>
</dbReference>
<feature type="region of interest" description="Disordered" evidence="2">
    <location>
        <begin position="1"/>
        <end position="42"/>
    </location>
</feature>
<proteinExistence type="inferred from homology"/>